<reference evidence="1 2" key="2">
    <citation type="journal article" date="2011" name="Stand. Genomic Sci.">
        <title>Complete genome sequence of Tolumonas auensis type strain (TA 4).</title>
        <authorList>
            <person name="Chertkov O."/>
            <person name="Copeland A."/>
            <person name="Lucas S."/>
            <person name="Lapidus A."/>
            <person name="Berry K.W."/>
            <person name="Detter J.C."/>
            <person name="Del Rio T.G."/>
            <person name="Hammon N."/>
            <person name="Dalin E."/>
            <person name="Tice H."/>
            <person name="Pitluck S."/>
            <person name="Richardson P."/>
            <person name="Bruce D."/>
            <person name="Goodwin L."/>
            <person name="Han C."/>
            <person name="Tapia R."/>
            <person name="Saunders E."/>
            <person name="Schmutz J."/>
            <person name="Brettin T."/>
            <person name="Larimer F."/>
            <person name="Land M."/>
            <person name="Hauser L."/>
            <person name="Spring S."/>
            <person name="Rohde M."/>
            <person name="Kyrpides N.C."/>
            <person name="Ivanova N."/>
            <person name="Goker M."/>
            <person name="Beller H.R."/>
            <person name="Klenk H.P."/>
            <person name="Woyke T."/>
        </authorList>
    </citation>
    <scope>NUCLEOTIDE SEQUENCE [LARGE SCALE GENOMIC DNA]</scope>
    <source>
        <strain evidence="2">DSM 9187 / TA4</strain>
    </source>
</reference>
<dbReference type="HOGENOM" id="CLU_1250176_0_0_6"/>
<name>C4L9E0_TOLAT</name>
<accession>C4L9E0</accession>
<dbReference type="OrthoDB" id="9840200at2"/>
<keyword evidence="2" id="KW-1185">Reference proteome</keyword>
<organism evidence="1 2">
    <name type="scientific">Tolumonas auensis (strain DSM 9187 / NBRC 110442 / TA 4)</name>
    <dbReference type="NCBI Taxonomy" id="595494"/>
    <lineage>
        <taxon>Bacteria</taxon>
        <taxon>Pseudomonadati</taxon>
        <taxon>Pseudomonadota</taxon>
        <taxon>Gammaproteobacteria</taxon>
        <taxon>Aeromonadales</taxon>
        <taxon>Aeromonadaceae</taxon>
        <taxon>Tolumonas</taxon>
    </lineage>
</organism>
<evidence type="ECO:0000313" key="1">
    <source>
        <dbReference type="EMBL" id="ACQ92039.1"/>
    </source>
</evidence>
<dbReference type="KEGG" id="tau:Tola_0410"/>
<sequence>MKIKPFTSLTRADLTPMQYFYNHMKLLVLFCGLALYGCSRFESDQARGHAQQALKQLASSAQKCAKDRACDCEQAAAEASAKKVSPSGLVAKLDDTLSQTKEFKSWPLSGTGRCQRQLPYHFTVISVSPLLVIGTPVKSLADANCSASDSPLTCLRSKRFAGNYEIANKFTHTPGLVWFSPEHGPRLFDVPQHAKSMYLLINGKSLRLKRKGNQWMFSRKQ</sequence>
<protein>
    <submittedName>
        <fullName evidence="1">Uncharacterized protein</fullName>
    </submittedName>
</protein>
<dbReference type="AlphaFoldDB" id="C4L9E0"/>
<dbReference type="EMBL" id="CP001616">
    <property type="protein sequence ID" value="ACQ92039.1"/>
    <property type="molecule type" value="Genomic_DNA"/>
</dbReference>
<dbReference type="RefSeq" id="WP_012728638.1">
    <property type="nucleotide sequence ID" value="NC_012691.1"/>
</dbReference>
<evidence type="ECO:0000313" key="2">
    <source>
        <dbReference type="Proteomes" id="UP000009073"/>
    </source>
</evidence>
<gene>
    <name evidence="1" type="ordered locus">Tola_0410</name>
</gene>
<dbReference type="Proteomes" id="UP000009073">
    <property type="component" value="Chromosome"/>
</dbReference>
<reference evidence="2" key="1">
    <citation type="submission" date="2009-05" db="EMBL/GenBank/DDBJ databases">
        <title>Complete sequence of Tolumonas auensis DSM 9187.</title>
        <authorList>
            <consortium name="US DOE Joint Genome Institute"/>
            <person name="Lucas S."/>
            <person name="Copeland A."/>
            <person name="Lapidus A."/>
            <person name="Glavina del Rio T."/>
            <person name="Tice H."/>
            <person name="Bruce D."/>
            <person name="Goodwin L."/>
            <person name="Pitluck S."/>
            <person name="Chertkov O."/>
            <person name="Brettin T."/>
            <person name="Detter J.C."/>
            <person name="Han C."/>
            <person name="Larimer F."/>
            <person name="Land M."/>
            <person name="Hauser L."/>
            <person name="Kyrpides N."/>
            <person name="Mikhailova N."/>
            <person name="Spring S."/>
            <person name="Beller H."/>
        </authorList>
    </citation>
    <scope>NUCLEOTIDE SEQUENCE [LARGE SCALE GENOMIC DNA]</scope>
    <source>
        <strain evidence="2">DSM 9187 / TA4</strain>
    </source>
</reference>
<proteinExistence type="predicted"/>